<feature type="transmembrane region" description="Helical" evidence="1">
    <location>
        <begin position="36"/>
        <end position="55"/>
    </location>
</feature>
<dbReference type="AlphaFoldDB" id="A0AAJ8LY34"/>
<dbReference type="KEGG" id="ahal:FTX54_002500"/>
<proteinExistence type="predicted"/>
<feature type="transmembrane region" description="Helical" evidence="1">
    <location>
        <begin position="75"/>
        <end position="93"/>
    </location>
</feature>
<sequence>MMTALIPYLVGVVFIAIHFLANAFIPSEKVKRKKWFSFSGGLAVSYIFVYLLPTLHAEQTNIADPYLHLAMESEIYFVGLIGVVVFLGIQILIRQNYVSHISSFWSAVAFYALYNALVSFVVLSFEVSGIQALFYCFAIGLHFIAVAHDLWREFPYEYNKYGRYVLGAGIVAGWIFALTVNLTPLLKSIIFAFVAGAMIFNVFKHELPSDEETHFPTFAGAVLIYSTITMSLKFFFEW</sequence>
<feature type="transmembrane region" description="Helical" evidence="1">
    <location>
        <begin position="105"/>
        <end position="126"/>
    </location>
</feature>
<evidence type="ECO:0000313" key="2">
    <source>
        <dbReference type="EMBL" id="WWD80454.1"/>
    </source>
</evidence>
<dbReference type="Proteomes" id="UP000321816">
    <property type="component" value="Chromosome"/>
</dbReference>
<protein>
    <submittedName>
        <fullName evidence="2">Uncharacterized protein</fullName>
    </submittedName>
</protein>
<evidence type="ECO:0000256" key="1">
    <source>
        <dbReference type="SAM" id="Phobius"/>
    </source>
</evidence>
<keyword evidence="3" id="KW-1185">Reference proteome</keyword>
<dbReference type="RefSeq" id="WP_246125636.1">
    <property type="nucleotide sequence ID" value="NZ_CP144914.1"/>
</dbReference>
<keyword evidence="1" id="KW-0472">Membrane</keyword>
<feature type="transmembrane region" description="Helical" evidence="1">
    <location>
        <begin position="163"/>
        <end position="179"/>
    </location>
</feature>
<accession>A0AAJ8LY34</accession>
<feature type="transmembrane region" description="Helical" evidence="1">
    <location>
        <begin position="132"/>
        <end position="151"/>
    </location>
</feature>
<dbReference type="EMBL" id="CP144914">
    <property type="protein sequence ID" value="WWD80454.1"/>
    <property type="molecule type" value="Genomic_DNA"/>
</dbReference>
<gene>
    <name evidence="2" type="ORF">FTX54_002500</name>
</gene>
<feature type="transmembrane region" description="Helical" evidence="1">
    <location>
        <begin position="6"/>
        <end position="24"/>
    </location>
</feature>
<name>A0AAJ8LY34_9BACI</name>
<keyword evidence="1" id="KW-0812">Transmembrane</keyword>
<keyword evidence="1" id="KW-1133">Transmembrane helix</keyword>
<evidence type="ECO:0000313" key="3">
    <source>
        <dbReference type="Proteomes" id="UP000321816"/>
    </source>
</evidence>
<feature type="transmembrane region" description="Helical" evidence="1">
    <location>
        <begin position="215"/>
        <end position="236"/>
    </location>
</feature>
<organism evidence="2 3">
    <name type="scientific">Alkalicoccus halolimnae</name>
    <dbReference type="NCBI Taxonomy" id="1667239"/>
    <lineage>
        <taxon>Bacteria</taxon>
        <taxon>Bacillati</taxon>
        <taxon>Bacillota</taxon>
        <taxon>Bacilli</taxon>
        <taxon>Bacillales</taxon>
        <taxon>Bacillaceae</taxon>
        <taxon>Alkalicoccus</taxon>
    </lineage>
</organism>
<reference evidence="2 3" key="1">
    <citation type="submission" date="2024-01" db="EMBL/GenBank/DDBJ databases">
        <title>Complete Genome Sequence of Alkalicoccus halolimnae BZ-SZ-XJ29T, a Moderately Halophilic Bacterium Isolated from a Salt Lake.</title>
        <authorList>
            <person name="Zhao B."/>
        </authorList>
    </citation>
    <scope>NUCLEOTIDE SEQUENCE [LARGE SCALE GENOMIC DNA]</scope>
    <source>
        <strain evidence="2 3">BZ-SZ-XJ29</strain>
    </source>
</reference>